<protein>
    <recommendedName>
        <fullName evidence="3">Methyltransferase domain-containing protein</fullName>
    </recommendedName>
</protein>
<evidence type="ECO:0000313" key="2">
    <source>
        <dbReference type="EMBL" id="CAD8870381.1"/>
    </source>
</evidence>
<feature type="region of interest" description="Disordered" evidence="1">
    <location>
        <begin position="239"/>
        <end position="262"/>
    </location>
</feature>
<reference evidence="2" key="1">
    <citation type="submission" date="2021-01" db="EMBL/GenBank/DDBJ databases">
        <authorList>
            <person name="Corre E."/>
            <person name="Pelletier E."/>
            <person name="Niang G."/>
            <person name="Scheremetjew M."/>
            <person name="Finn R."/>
            <person name="Kale V."/>
            <person name="Holt S."/>
            <person name="Cochrane G."/>
            <person name="Meng A."/>
            <person name="Brown T."/>
            <person name="Cohen L."/>
        </authorList>
    </citation>
    <scope>NUCLEOTIDE SEQUENCE</scope>
</reference>
<dbReference type="InterPro" id="IPR029063">
    <property type="entry name" value="SAM-dependent_MTases_sf"/>
</dbReference>
<dbReference type="SUPFAM" id="SSF53335">
    <property type="entry name" value="S-adenosyl-L-methionine-dependent methyltransferases"/>
    <property type="match status" value="1"/>
</dbReference>
<sequence length="262" mass="27624">MVVVSDLSVPLGVDACGEGSEVTLCDEDRGDALLYLYPKLNTTGPCQTRTVIAEAAAETLRGAGGQRVMLVGETSQFRDLARKLAGSGDVALEIGSSYGDCLAILHQRTGGNVRGIDISAVASAEAERKFPKLQGHIDVFNVLADPPRLSCALDGVTLAFVDMGGSANAEPVLRAVASMGARPPVIVIKCRLLYRAALKAELESGGSAASVWWRELLRRCENASCGGAGIGVPPWMHKNRRDGEKCRKGDGDGSINPRCQSE</sequence>
<name>A0A7S1FIN4_NOCSC</name>
<accession>A0A7S1FIN4</accession>
<evidence type="ECO:0000256" key="1">
    <source>
        <dbReference type="SAM" id="MobiDB-lite"/>
    </source>
</evidence>
<proteinExistence type="predicted"/>
<feature type="compositionally biased region" description="Basic and acidic residues" evidence="1">
    <location>
        <begin position="241"/>
        <end position="251"/>
    </location>
</feature>
<organism evidence="2">
    <name type="scientific">Noctiluca scintillans</name>
    <name type="common">Sea sparkle</name>
    <name type="synonym">Red tide dinoflagellate</name>
    <dbReference type="NCBI Taxonomy" id="2966"/>
    <lineage>
        <taxon>Eukaryota</taxon>
        <taxon>Sar</taxon>
        <taxon>Alveolata</taxon>
        <taxon>Dinophyceae</taxon>
        <taxon>Noctilucales</taxon>
        <taxon>Noctilucaceae</taxon>
        <taxon>Noctiluca</taxon>
    </lineage>
</organism>
<dbReference type="Gene3D" id="3.40.50.150">
    <property type="entry name" value="Vaccinia Virus protein VP39"/>
    <property type="match status" value="1"/>
</dbReference>
<dbReference type="EMBL" id="HBFQ01063219">
    <property type="protein sequence ID" value="CAD8870381.1"/>
    <property type="molecule type" value="Transcribed_RNA"/>
</dbReference>
<dbReference type="AlphaFoldDB" id="A0A7S1FIN4"/>
<dbReference type="CDD" id="cd02440">
    <property type="entry name" value="AdoMet_MTases"/>
    <property type="match status" value="1"/>
</dbReference>
<gene>
    <name evidence="2" type="ORF">NSCI0253_LOCUS44738</name>
</gene>
<evidence type="ECO:0008006" key="3">
    <source>
        <dbReference type="Google" id="ProtNLM"/>
    </source>
</evidence>